<protein>
    <submittedName>
        <fullName evidence="1">DUF4440 domain-containing protein</fullName>
    </submittedName>
</protein>
<gene>
    <name evidence="1" type="ORF">V0R50_23045</name>
</gene>
<dbReference type="SUPFAM" id="SSF54427">
    <property type="entry name" value="NTF2-like"/>
    <property type="match status" value="1"/>
</dbReference>
<dbReference type="EMBL" id="JAZDQJ010000033">
    <property type="protein sequence ID" value="MEE1936113.1"/>
    <property type="molecule type" value="Genomic_DNA"/>
</dbReference>
<comment type="caution">
    <text evidence="1">The sequence shown here is derived from an EMBL/GenBank/DDBJ whole genome shotgun (WGS) entry which is preliminary data.</text>
</comment>
<proteinExistence type="predicted"/>
<evidence type="ECO:0000313" key="2">
    <source>
        <dbReference type="Proteomes" id="UP001335100"/>
    </source>
</evidence>
<name>A0ABU7HX47_9PSED</name>
<accession>A0ABU7HX47</accession>
<keyword evidence="2" id="KW-1185">Reference proteome</keyword>
<evidence type="ECO:0000313" key="1">
    <source>
        <dbReference type="EMBL" id="MEE1936113.1"/>
    </source>
</evidence>
<dbReference type="InterPro" id="IPR016918">
    <property type="entry name" value="UCP029394"/>
</dbReference>
<reference evidence="1 2" key="1">
    <citation type="submission" date="2024-01" db="EMBL/GenBank/DDBJ databases">
        <title>Unpublished Manusciprt.</title>
        <authorList>
            <person name="Duman M."/>
            <person name="Valdes E.G."/>
            <person name="Ajmi N."/>
            <person name="Altun S."/>
            <person name="Saticioglu I.B."/>
        </authorList>
    </citation>
    <scope>NUCLEOTIDE SEQUENCE [LARGE SCALE GENOMIC DNA]</scope>
    <source>
        <strain evidence="1 2">148P</strain>
    </source>
</reference>
<dbReference type="PIRSF" id="PIRSF029394">
    <property type="entry name" value="UCP029394"/>
    <property type="match status" value="1"/>
</dbReference>
<dbReference type="Gene3D" id="3.10.450.50">
    <property type="match status" value="1"/>
</dbReference>
<dbReference type="RefSeq" id="WP_330076810.1">
    <property type="nucleotide sequence ID" value="NZ_JAZDQJ010000033.1"/>
</dbReference>
<dbReference type="Proteomes" id="UP001335100">
    <property type="component" value="Unassembled WGS sequence"/>
</dbReference>
<sequence>MNGYMQEVIDLHILIEATFSKGESQIETMLERFHPDFSMITPTGRQVPLEEVAALFNQRAGSQPGLTIEVSDMETLAEWPEGAVIRYQETHRIPEQSEKQRISTALFSLEGEHVLWRHLHETWAA</sequence>
<dbReference type="InterPro" id="IPR032710">
    <property type="entry name" value="NTF2-like_dom_sf"/>
</dbReference>
<organism evidence="1 2">
    <name type="scientific">Pseudomonas ulcerans</name>
    <dbReference type="NCBI Taxonomy" id="3115852"/>
    <lineage>
        <taxon>Bacteria</taxon>
        <taxon>Pseudomonadati</taxon>
        <taxon>Pseudomonadota</taxon>
        <taxon>Gammaproteobacteria</taxon>
        <taxon>Pseudomonadales</taxon>
        <taxon>Pseudomonadaceae</taxon>
        <taxon>Pseudomonas</taxon>
    </lineage>
</organism>